<dbReference type="InterPro" id="IPR024289">
    <property type="entry name" value="DUF3828"/>
</dbReference>
<dbReference type="PROSITE" id="PS51257">
    <property type="entry name" value="PROKAR_LIPOPROTEIN"/>
    <property type="match status" value="1"/>
</dbReference>
<dbReference type="Pfam" id="PF12883">
    <property type="entry name" value="DUF3828"/>
    <property type="match status" value="1"/>
</dbReference>
<dbReference type="RefSeq" id="WP_015330221.1">
    <property type="nucleotide sequence ID" value="NC_020054.1"/>
</dbReference>
<dbReference type="HOGENOM" id="CLU_1352937_0_0_10"/>
<dbReference type="OrthoDB" id="964913at2"/>
<organism evidence="3 4">
    <name type="scientific">Fibrella aestuarina BUZ 2</name>
    <dbReference type="NCBI Taxonomy" id="1166018"/>
    <lineage>
        <taxon>Bacteria</taxon>
        <taxon>Pseudomonadati</taxon>
        <taxon>Bacteroidota</taxon>
        <taxon>Cytophagia</taxon>
        <taxon>Cytophagales</taxon>
        <taxon>Spirosomataceae</taxon>
        <taxon>Fibrella</taxon>
    </lineage>
</organism>
<name>I0K4R8_9BACT</name>
<accession>I0K4R8</accession>
<dbReference type="KEGG" id="fae:FAES_1111"/>
<evidence type="ECO:0000313" key="3">
    <source>
        <dbReference type="EMBL" id="CCG99121.1"/>
    </source>
</evidence>
<dbReference type="eggNOG" id="ENOG50339YC">
    <property type="taxonomic scope" value="Bacteria"/>
</dbReference>
<evidence type="ECO:0000313" key="4">
    <source>
        <dbReference type="Proteomes" id="UP000011058"/>
    </source>
</evidence>
<dbReference type="AlphaFoldDB" id="I0K4R8"/>
<proteinExistence type="predicted"/>
<evidence type="ECO:0000256" key="1">
    <source>
        <dbReference type="SAM" id="MobiDB-lite"/>
    </source>
</evidence>
<keyword evidence="4" id="KW-1185">Reference proteome</keyword>
<dbReference type="Proteomes" id="UP000011058">
    <property type="component" value="Chromosome"/>
</dbReference>
<gene>
    <name evidence="3" type="ORF">FAES_1111</name>
</gene>
<evidence type="ECO:0000259" key="2">
    <source>
        <dbReference type="Pfam" id="PF12883"/>
    </source>
</evidence>
<dbReference type="PATRIC" id="fig|1166018.3.peg.2833"/>
<dbReference type="Gene3D" id="3.10.450.50">
    <property type="match status" value="1"/>
</dbReference>
<reference evidence="3 4" key="1">
    <citation type="journal article" date="2012" name="J. Bacteriol.">
        <title>Genome Sequence of Fibrella aestuarina BUZ 2T, a Filamentous Marine Bacterium.</title>
        <authorList>
            <person name="Filippini M."/>
            <person name="Qi W."/>
            <person name="Blom J."/>
            <person name="Goesmann A."/>
            <person name="Smits T.H."/>
            <person name="Bagheri H.C."/>
        </authorList>
    </citation>
    <scope>NUCLEOTIDE SEQUENCE [LARGE SCALE GENOMIC DNA]</scope>
    <source>
        <strain evidence="4">BUZ 2T</strain>
    </source>
</reference>
<feature type="domain" description="DUF3828" evidence="2">
    <location>
        <begin position="90"/>
        <end position="185"/>
    </location>
</feature>
<dbReference type="EMBL" id="HE796683">
    <property type="protein sequence ID" value="CCG99121.1"/>
    <property type="molecule type" value="Genomic_DNA"/>
</dbReference>
<protein>
    <recommendedName>
        <fullName evidence="2">DUF3828 domain-containing protein</fullName>
    </recommendedName>
</protein>
<feature type="region of interest" description="Disordered" evidence="1">
    <location>
        <begin position="42"/>
        <end position="65"/>
    </location>
</feature>
<feature type="compositionally biased region" description="Low complexity" evidence="1">
    <location>
        <begin position="42"/>
        <end position="53"/>
    </location>
</feature>
<sequence length="202" mass="22101">MPRFRAFYVIAGLSWMVACSSPQNEQAQQAAADSVSRAASTSAVSDSVTAPTAPTVANSANPPMPTRSAQDVVAALYAAHDAQKSPFYQSESRTRIRQYFTTELANLIWRDAKSTSRGKLGRLDADPLYDAQDTDIKEFIIQPAVVKNNEAEVQVTFSNLGAKKTFTFLLQNENGNWRIGDILYGDGSQLYQKLSGKAEIVQ</sequence>